<evidence type="ECO:0000256" key="7">
    <source>
        <dbReference type="ARBA" id="ARBA00022989"/>
    </source>
</evidence>
<dbReference type="GO" id="GO:0009922">
    <property type="term" value="F:fatty acid elongase activity"/>
    <property type="evidence" value="ECO:0007669"/>
    <property type="project" value="UniProtKB-EC"/>
</dbReference>
<feature type="transmembrane region" description="Helical" evidence="11">
    <location>
        <begin position="39"/>
        <end position="58"/>
    </location>
</feature>
<comment type="caution">
    <text evidence="11">Lacks conserved residue(s) required for the propagation of feature annotation.</text>
</comment>
<keyword evidence="3 11" id="KW-0444">Lipid biosynthesis</keyword>
<evidence type="ECO:0000256" key="9">
    <source>
        <dbReference type="ARBA" id="ARBA00023136"/>
    </source>
</evidence>
<sequence>MSTATSSNSPSPPSFLSVSLSQPFDFQAAKVYTESVQWAGIWVATLYVIAIFGIQWFMKERKPLQISLSLQLWNAWLALFSILGSIVTSYGLIREIFFGDGLVASYTKIGSFFEGTVAACKIRLPAWFAQCLTSAQITQFLITLAILAHAGIRMVNGLRVDTTVTSYLYCLLMEISYVALFGNFFYHSYIRGGGKKFNREKAKKPTEEQHSMKNGTTKVD</sequence>
<feature type="transmembrane region" description="Helical" evidence="11">
    <location>
        <begin position="70"/>
        <end position="93"/>
    </location>
</feature>
<feature type="compositionally biased region" description="Basic and acidic residues" evidence="12">
    <location>
        <begin position="200"/>
        <end position="211"/>
    </location>
</feature>
<comment type="pathway">
    <text evidence="2">Lipid metabolism; fatty acid biosynthesis.</text>
</comment>
<dbReference type="GO" id="GO:0030148">
    <property type="term" value="P:sphingolipid biosynthetic process"/>
    <property type="evidence" value="ECO:0007669"/>
    <property type="project" value="TreeGrafter"/>
</dbReference>
<dbReference type="GO" id="GO:0005789">
    <property type="term" value="C:endoplasmic reticulum membrane"/>
    <property type="evidence" value="ECO:0007669"/>
    <property type="project" value="TreeGrafter"/>
</dbReference>
<keyword evidence="8 11" id="KW-0443">Lipid metabolism</keyword>
<protein>
    <recommendedName>
        <fullName evidence="11">Elongation of very long chain fatty acids protein</fullName>
        <ecNumber evidence="11">2.3.1.199</ecNumber>
    </recommendedName>
    <alternativeName>
        <fullName evidence="11">Very-long-chain 3-oxoacyl-CoA synthase</fullName>
    </alternativeName>
</protein>
<evidence type="ECO:0000256" key="10">
    <source>
        <dbReference type="ARBA" id="ARBA00023160"/>
    </source>
</evidence>
<comment type="similarity">
    <text evidence="11">Belongs to the ELO family.</text>
</comment>
<evidence type="ECO:0000256" key="3">
    <source>
        <dbReference type="ARBA" id="ARBA00022516"/>
    </source>
</evidence>
<dbReference type="PANTHER" id="PTHR11157">
    <property type="entry name" value="FATTY ACID ACYL TRANSFERASE-RELATED"/>
    <property type="match status" value="1"/>
</dbReference>
<organism evidence="13 14">
    <name type="scientific">Meloidogyne javanica</name>
    <name type="common">Root-knot nematode worm</name>
    <dbReference type="NCBI Taxonomy" id="6303"/>
    <lineage>
        <taxon>Eukaryota</taxon>
        <taxon>Metazoa</taxon>
        <taxon>Ecdysozoa</taxon>
        <taxon>Nematoda</taxon>
        <taxon>Chromadorea</taxon>
        <taxon>Rhabditida</taxon>
        <taxon>Tylenchina</taxon>
        <taxon>Tylenchomorpha</taxon>
        <taxon>Tylenchoidea</taxon>
        <taxon>Meloidogynidae</taxon>
        <taxon>Meloidogyninae</taxon>
        <taxon>Meloidogyne</taxon>
        <taxon>Meloidogyne incognita group</taxon>
    </lineage>
</organism>
<feature type="region of interest" description="Disordered" evidence="12">
    <location>
        <begin position="200"/>
        <end position="220"/>
    </location>
</feature>
<evidence type="ECO:0000256" key="4">
    <source>
        <dbReference type="ARBA" id="ARBA00022679"/>
    </source>
</evidence>
<keyword evidence="9 11" id="KW-0472">Membrane</keyword>
<evidence type="ECO:0000313" key="14">
    <source>
        <dbReference type="WBParaSite" id="scaffold123_cov207.g328"/>
    </source>
</evidence>
<feature type="transmembrane region" description="Helical" evidence="11">
    <location>
        <begin position="166"/>
        <end position="186"/>
    </location>
</feature>
<keyword evidence="13" id="KW-1185">Reference proteome</keyword>
<dbReference type="WBParaSite" id="scaffold123_cov207.g328">
    <property type="protein sequence ID" value="scaffold123_cov207.g328"/>
    <property type="gene ID" value="scaffold123_cov207.g328"/>
</dbReference>
<reference evidence="14" key="1">
    <citation type="submission" date="2022-11" db="UniProtKB">
        <authorList>
            <consortium name="WormBaseParasite"/>
        </authorList>
    </citation>
    <scope>IDENTIFICATION</scope>
</reference>
<dbReference type="GO" id="GO:0034625">
    <property type="term" value="P:fatty acid elongation, monounsaturated fatty acid"/>
    <property type="evidence" value="ECO:0007669"/>
    <property type="project" value="TreeGrafter"/>
</dbReference>
<evidence type="ECO:0000256" key="2">
    <source>
        <dbReference type="ARBA" id="ARBA00005194"/>
    </source>
</evidence>
<keyword evidence="10 11" id="KW-0275">Fatty acid biosynthesis</keyword>
<dbReference type="InterPro" id="IPR002076">
    <property type="entry name" value="ELO_fam"/>
</dbReference>
<keyword evidence="4 11" id="KW-0808">Transferase</keyword>
<proteinExistence type="inferred from homology"/>
<keyword evidence="7 11" id="KW-1133">Transmembrane helix</keyword>
<dbReference type="Pfam" id="PF01151">
    <property type="entry name" value="ELO"/>
    <property type="match status" value="2"/>
</dbReference>
<dbReference type="EC" id="2.3.1.199" evidence="11"/>
<evidence type="ECO:0000256" key="6">
    <source>
        <dbReference type="ARBA" id="ARBA00022832"/>
    </source>
</evidence>
<evidence type="ECO:0000256" key="12">
    <source>
        <dbReference type="SAM" id="MobiDB-lite"/>
    </source>
</evidence>
<dbReference type="GO" id="GO:0042761">
    <property type="term" value="P:very long-chain fatty acid biosynthetic process"/>
    <property type="evidence" value="ECO:0007669"/>
    <property type="project" value="TreeGrafter"/>
</dbReference>
<evidence type="ECO:0000256" key="5">
    <source>
        <dbReference type="ARBA" id="ARBA00022692"/>
    </source>
</evidence>
<evidence type="ECO:0000256" key="1">
    <source>
        <dbReference type="ARBA" id="ARBA00004141"/>
    </source>
</evidence>
<dbReference type="GO" id="GO:0019367">
    <property type="term" value="P:fatty acid elongation, saturated fatty acid"/>
    <property type="evidence" value="ECO:0007669"/>
    <property type="project" value="TreeGrafter"/>
</dbReference>
<keyword evidence="5 11" id="KW-0812">Transmembrane</keyword>
<evidence type="ECO:0000256" key="8">
    <source>
        <dbReference type="ARBA" id="ARBA00023098"/>
    </source>
</evidence>
<dbReference type="Proteomes" id="UP000887561">
    <property type="component" value="Unplaced"/>
</dbReference>
<evidence type="ECO:0000256" key="11">
    <source>
        <dbReference type="RuleBase" id="RU361115"/>
    </source>
</evidence>
<comment type="catalytic activity">
    <reaction evidence="11">
        <text>a very-long-chain acyl-CoA + malonyl-CoA + H(+) = a very-long-chain 3-oxoacyl-CoA + CO2 + CoA</text>
        <dbReference type="Rhea" id="RHEA:32727"/>
        <dbReference type="ChEBI" id="CHEBI:15378"/>
        <dbReference type="ChEBI" id="CHEBI:16526"/>
        <dbReference type="ChEBI" id="CHEBI:57287"/>
        <dbReference type="ChEBI" id="CHEBI:57384"/>
        <dbReference type="ChEBI" id="CHEBI:90725"/>
        <dbReference type="ChEBI" id="CHEBI:90736"/>
        <dbReference type="EC" id="2.3.1.199"/>
    </reaction>
</comment>
<name>A0A915LLD5_MELJA</name>
<dbReference type="GO" id="GO:0034626">
    <property type="term" value="P:fatty acid elongation, polyunsaturated fatty acid"/>
    <property type="evidence" value="ECO:0007669"/>
    <property type="project" value="TreeGrafter"/>
</dbReference>
<dbReference type="PANTHER" id="PTHR11157:SF27">
    <property type="entry name" value="ELONGATION OF LONG CHAIN FATTY ACIDS PROTEIN 6"/>
    <property type="match status" value="1"/>
</dbReference>
<accession>A0A915LLD5</accession>
<comment type="subcellular location">
    <subcellularLocation>
        <location evidence="1">Membrane</location>
        <topology evidence="1">Multi-pass membrane protein</topology>
    </subcellularLocation>
</comment>
<evidence type="ECO:0000313" key="13">
    <source>
        <dbReference type="Proteomes" id="UP000887561"/>
    </source>
</evidence>
<keyword evidence="6 11" id="KW-0276">Fatty acid metabolism</keyword>
<dbReference type="AlphaFoldDB" id="A0A915LLD5"/>